<dbReference type="PIRSF" id="PIRSF029256">
    <property type="entry name" value="SpoU_TrmH_prd"/>
    <property type="match status" value="1"/>
</dbReference>
<feature type="binding site" evidence="6 7">
    <location>
        <position position="138"/>
    </location>
    <ligand>
        <name>S-adenosyl-L-methionine</name>
        <dbReference type="ChEBI" id="CHEBI:59789"/>
    </ligand>
</feature>
<feature type="binding site" evidence="6 7">
    <location>
        <position position="130"/>
    </location>
    <ligand>
        <name>S-adenosyl-L-methionine</name>
        <dbReference type="ChEBI" id="CHEBI:59789"/>
    </ligand>
</feature>
<comment type="catalytic activity">
    <reaction evidence="6">
        <text>cytidine(34) in tRNA + S-adenosyl-L-methionine = 2'-O-methylcytidine(34) in tRNA + S-adenosyl-L-homocysteine + H(+)</text>
        <dbReference type="Rhea" id="RHEA:43084"/>
        <dbReference type="Rhea" id="RHEA-COMP:10331"/>
        <dbReference type="Rhea" id="RHEA-COMP:10332"/>
        <dbReference type="ChEBI" id="CHEBI:15378"/>
        <dbReference type="ChEBI" id="CHEBI:57856"/>
        <dbReference type="ChEBI" id="CHEBI:59789"/>
        <dbReference type="ChEBI" id="CHEBI:74495"/>
        <dbReference type="ChEBI" id="CHEBI:82748"/>
        <dbReference type="EC" id="2.1.1.207"/>
    </reaction>
</comment>
<keyword evidence="1 6" id="KW-0963">Cytoplasm</keyword>
<reference evidence="9 10" key="1">
    <citation type="submission" date="2019-03" db="EMBL/GenBank/DDBJ databases">
        <title>Genomic Encyclopedia of Archaeal and Bacterial Type Strains, Phase II (KMG-II): from individual species to whole genera.</title>
        <authorList>
            <person name="Goeker M."/>
        </authorList>
    </citation>
    <scope>NUCLEOTIDE SEQUENCE [LARGE SCALE GENOMIC DNA]</scope>
    <source>
        <strain evidence="9 10">ATCC 700618</strain>
    </source>
</reference>
<dbReference type="GO" id="GO:0141098">
    <property type="term" value="F:tRNA (cytidine(34)-2'-O)-methyltransferase activity"/>
    <property type="evidence" value="ECO:0007669"/>
    <property type="project" value="RHEA"/>
</dbReference>
<comment type="caution">
    <text evidence="9">The sequence shown here is derived from an EMBL/GenBank/DDBJ whole genome shotgun (WGS) entry which is preliminary data.</text>
</comment>
<evidence type="ECO:0000256" key="3">
    <source>
        <dbReference type="ARBA" id="ARBA00022679"/>
    </source>
</evidence>
<dbReference type="CDD" id="cd18094">
    <property type="entry name" value="SpoU-like_TrmL"/>
    <property type="match status" value="1"/>
</dbReference>
<comment type="catalytic activity">
    <reaction evidence="6">
        <text>5-carboxymethylaminomethyluridine(34) in tRNA(Leu) + S-adenosyl-L-methionine = 5-carboxymethylaminomethyl-2'-O-methyluridine(34) in tRNA(Leu) + S-adenosyl-L-homocysteine + H(+)</text>
        <dbReference type="Rhea" id="RHEA:43088"/>
        <dbReference type="Rhea" id="RHEA-COMP:10333"/>
        <dbReference type="Rhea" id="RHEA-COMP:10334"/>
        <dbReference type="ChEBI" id="CHEBI:15378"/>
        <dbReference type="ChEBI" id="CHEBI:57856"/>
        <dbReference type="ChEBI" id="CHEBI:59789"/>
        <dbReference type="ChEBI" id="CHEBI:74508"/>
        <dbReference type="ChEBI" id="CHEBI:74511"/>
        <dbReference type="EC" id="2.1.1.207"/>
    </reaction>
</comment>
<dbReference type="Proteomes" id="UP000295518">
    <property type="component" value="Unassembled WGS sequence"/>
</dbReference>
<evidence type="ECO:0000256" key="7">
    <source>
        <dbReference type="PIRSR" id="PIRSR029256-1"/>
    </source>
</evidence>
<sequence>MKINIVFYQPEIPGNTGNTMRTAVATNSKFHIIKPLAFDLDHPKMKRFAAGYDNDDFDMEVHKSYDEFISKYGNKKIFYITRYGMKNYADKNYVEEAKLNGGEIWIMFGRESTGIPKQIMKQDLDRALRIPMSTKARSLNLATAVNIVCYEILRQFNFEGLSEFEVQKGKDWILNDN</sequence>
<keyword evidence="3 6" id="KW-0808">Transferase</keyword>
<dbReference type="Gene3D" id="3.40.1280.10">
    <property type="match status" value="1"/>
</dbReference>
<keyword evidence="4 6" id="KW-0949">S-adenosyl-L-methionine</keyword>
<dbReference type="GO" id="GO:0005737">
    <property type="term" value="C:cytoplasm"/>
    <property type="evidence" value="ECO:0007669"/>
    <property type="project" value="UniProtKB-SubCell"/>
</dbReference>
<feature type="binding site" evidence="6 7">
    <location>
        <position position="109"/>
    </location>
    <ligand>
        <name>S-adenosyl-L-methionine</name>
        <dbReference type="ChEBI" id="CHEBI:59789"/>
    </ligand>
</feature>
<dbReference type="PANTHER" id="PTHR42971:SF1">
    <property type="entry name" value="TRNA (CYTIDINE(34)-2'-O)-METHYLTRANSFERASE"/>
    <property type="match status" value="1"/>
</dbReference>
<feature type="binding site" evidence="6 7">
    <location>
        <position position="80"/>
    </location>
    <ligand>
        <name>S-adenosyl-L-methionine</name>
        <dbReference type="ChEBI" id="CHEBI:59789"/>
    </ligand>
</feature>
<comment type="similarity">
    <text evidence="6">Belongs to the class IV-like SAM-binding methyltransferase superfamily. RNA methyltransferase TrmH family. TrmL subfamily.</text>
</comment>
<dbReference type="GO" id="GO:0003723">
    <property type="term" value="F:RNA binding"/>
    <property type="evidence" value="ECO:0007669"/>
    <property type="project" value="InterPro"/>
</dbReference>
<dbReference type="InterPro" id="IPR029026">
    <property type="entry name" value="tRNA_m1G_MTases_N"/>
</dbReference>
<dbReference type="EC" id="2.1.1.207" evidence="6"/>
<proteinExistence type="inferred from homology"/>
<organism evidence="9 10">
    <name type="scientific">Mycoplasma testudineum</name>
    <dbReference type="NCBI Taxonomy" id="244584"/>
    <lineage>
        <taxon>Bacteria</taxon>
        <taxon>Bacillati</taxon>
        <taxon>Mycoplasmatota</taxon>
        <taxon>Mollicutes</taxon>
        <taxon>Mycoplasmataceae</taxon>
        <taxon>Mycoplasma</taxon>
    </lineage>
</organism>
<dbReference type="InterPro" id="IPR029028">
    <property type="entry name" value="Alpha/beta_knot_MTases"/>
</dbReference>
<dbReference type="InterPro" id="IPR016914">
    <property type="entry name" value="TrmL"/>
</dbReference>
<dbReference type="OrthoDB" id="9789043at2"/>
<evidence type="ECO:0000256" key="2">
    <source>
        <dbReference type="ARBA" id="ARBA00022603"/>
    </source>
</evidence>
<accession>A0A4R6IH97</accession>
<evidence type="ECO:0000313" key="9">
    <source>
        <dbReference type="EMBL" id="TDO21177.1"/>
    </source>
</evidence>
<dbReference type="Pfam" id="PF00588">
    <property type="entry name" value="SpoU_methylase"/>
    <property type="match status" value="1"/>
</dbReference>
<gene>
    <name evidence="9" type="ORF">EI74_0208</name>
</gene>
<dbReference type="SUPFAM" id="SSF75217">
    <property type="entry name" value="alpha/beta knot"/>
    <property type="match status" value="1"/>
</dbReference>
<evidence type="ECO:0000259" key="8">
    <source>
        <dbReference type="Pfam" id="PF00588"/>
    </source>
</evidence>
<protein>
    <recommendedName>
        <fullName evidence="6">Putative tRNA (cytidine(34)-2'-O)-methyltransferase</fullName>
        <ecNumber evidence="6">2.1.1.207</ecNumber>
    </recommendedName>
    <alternativeName>
        <fullName evidence="6">tRNA (cytidine/uridine-2'-O-)-methyltransferase</fullName>
    </alternativeName>
</protein>
<evidence type="ECO:0000256" key="4">
    <source>
        <dbReference type="ARBA" id="ARBA00022691"/>
    </source>
</evidence>
<evidence type="ECO:0000256" key="5">
    <source>
        <dbReference type="ARBA" id="ARBA00022694"/>
    </source>
</evidence>
<feature type="domain" description="tRNA/rRNA methyltransferase SpoU type" evidence="8">
    <location>
        <begin position="3"/>
        <end position="150"/>
    </location>
</feature>
<dbReference type="RefSeq" id="WP_094254310.1">
    <property type="nucleotide sequence ID" value="NZ_NNCE01000001.1"/>
</dbReference>
<name>A0A4R6IH97_9MOLU</name>
<evidence type="ECO:0000256" key="1">
    <source>
        <dbReference type="ARBA" id="ARBA00022490"/>
    </source>
</evidence>
<keyword evidence="5 6" id="KW-0819">tRNA processing</keyword>
<dbReference type="GO" id="GO:0141102">
    <property type="term" value="F:tRNA (5-carboxymethylaminomethyluridine(34)-2'-O)-methyltransferase activity"/>
    <property type="evidence" value="ECO:0007669"/>
    <property type="project" value="RHEA"/>
</dbReference>
<dbReference type="EMBL" id="SNWN01000009">
    <property type="protein sequence ID" value="TDO21177.1"/>
    <property type="molecule type" value="Genomic_DNA"/>
</dbReference>
<comment type="subcellular location">
    <subcellularLocation>
        <location evidence="6">Cytoplasm</location>
    </subcellularLocation>
</comment>
<evidence type="ECO:0000256" key="6">
    <source>
        <dbReference type="HAMAP-Rule" id="MF_01885"/>
    </source>
</evidence>
<dbReference type="AlphaFoldDB" id="A0A4R6IH97"/>
<dbReference type="GO" id="GO:0002130">
    <property type="term" value="P:wobble position ribose methylation"/>
    <property type="evidence" value="ECO:0007669"/>
    <property type="project" value="TreeGrafter"/>
</dbReference>
<keyword evidence="2 6" id="KW-0489">Methyltransferase</keyword>
<comment type="function">
    <text evidence="6">Could methylate the ribose at the nucleotide 34 wobble position in tRNA.</text>
</comment>
<dbReference type="PANTHER" id="PTHR42971">
    <property type="entry name" value="TRNA (CYTIDINE(34)-2'-O)-METHYLTRANSFERASE"/>
    <property type="match status" value="1"/>
</dbReference>
<dbReference type="HAMAP" id="MF_01885">
    <property type="entry name" value="tRNA_methyltr_TrmL"/>
    <property type="match status" value="1"/>
</dbReference>
<dbReference type="InterPro" id="IPR001537">
    <property type="entry name" value="SpoU_MeTrfase"/>
</dbReference>
<keyword evidence="10" id="KW-1185">Reference proteome</keyword>
<evidence type="ECO:0000313" key="10">
    <source>
        <dbReference type="Proteomes" id="UP000295518"/>
    </source>
</evidence>